<dbReference type="InterPro" id="IPR013325">
    <property type="entry name" value="RNA_pol_sigma_r2"/>
</dbReference>
<evidence type="ECO:0000256" key="5">
    <source>
        <dbReference type="ARBA" id="ARBA00023163"/>
    </source>
</evidence>
<name>A0A4Y7LAJ1_PAPSO</name>
<dbReference type="OrthoDB" id="206108at2759"/>
<dbReference type="GO" id="GO:0003677">
    <property type="term" value="F:DNA binding"/>
    <property type="evidence" value="ECO:0007669"/>
    <property type="project" value="UniProtKB-KW"/>
</dbReference>
<dbReference type="PROSITE" id="PS00715">
    <property type="entry name" value="SIGMA70_1"/>
    <property type="match status" value="1"/>
</dbReference>
<dbReference type="InterPro" id="IPR007624">
    <property type="entry name" value="RNA_pol_sigma70_r3"/>
</dbReference>
<keyword evidence="2" id="KW-0805">Transcription regulation</keyword>
<dbReference type="Gene3D" id="1.10.10.10">
    <property type="entry name" value="Winged helix-like DNA-binding domain superfamily/Winged helix DNA-binding domain"/>
    <property type="match status" value="2"/>
</dbReference>
<keyword evidence="5" id="KW-0804">Transcription</keyword>
<dbReference type="PANTHER" id="PTHR30603:SF47">
    <property type="entry name" value="RNA POLYMERASE SIGMA FACTOR SIGD, CHLOROPLASTIC"/>
    <property type="match status" value="1"/>
</dbReference>
<dbReference type="Gene3D" id="1.10.601.10">
    <property type="entry name" value="RNA Polymerase Primary Sigma Factor"/>
    <property type="match status" value="1"/>
</dbReference>
<dbReference type="GO" id="GO:0016987">
    <property type="term" value="F:sigma factor activity"/>
    <property type="evidence" value="ECO:0007669"/>
    <property type="project" value="UniProtKB-KW"/>
</dbReference>
<organism evidence="7 8">
    <name type="scientific">Papaver somniferum</name>
    <name type="common">Opium poppy</name>
    <dbReference type="NCBI Taxonomy" id="3469"/>
    <lineage>
        <taxon>Eukaryota</taxon>
        <taxon>Viridiplantae</taxon>
        <taxon>Streptophyta</taxon>
        <taxon>Embryophyta</taxon>
        <taxon>Tracheophyta</taxon>
        <taxon>Spermatophyta</taxon>
        <taxon>Magnoliopsida</taxon>
        <taxon>Ranunculales</taxon>
        <taxon>Papaveraceae</taxon>
        <taxon>Papaveroideae</taxon>
        <taxon>Papaver</taxon>
    </lineage>
</organism>
<dbReference type="Pfam" id="PF04545">
    <property type="entry name" value="Sigma70_r4"/>
    <property type="match status" value="1"/>
</dbReference>
<keyword evidence="3" id="KW-0731">Sigma factor</keyword>
<dbReference type="AlphaFoldDB" id="A0A4Y7LAJ1"/>
<dbReference type="SUPFAM" id="SSF88946">
    <property type="entry name" value="Sigma2 domain of RNA polymerase sigma factors"/>
    <property type="match status" value="1"/>
</dbReference>
<evidence type="ECO:0000259" key="6">
    <source>
        <dbReference type="PROSITE" id="PS00715"/>
    </source>
</evidence>
<dbReference type="PRINTS" id="PR00046">
    <property type="entry name" value="SIGMA70FCT"/>
</dbReference>
<evidence type="ECO:0000313" key="8">
    <source>
        <dbReference type="Proteomes" id="UP000316621"/>
    </source>
</evidence>
<dbReference type="SUPFAM" id="SSF88659">
    <property type="entry name" value="Sigma3 and sigma4 domains of RNA polymerase sigma factors"/>
    <property type="match status" value="2"/>
</dbReference>
<reference evidence="7 8" key="1">
    <citation type="journal article" date="2018" name="Science">
        <title>The opium poppy genome and morphinan production.</title>
        <authorList>
            <person name="Guo L."/>
            <person name="Winzer T."/>
            <person name="Yang X."/>
            <person name="Li Y."/>
            <person name="Ning Z."/>
            <person name="He Z."/>
            <person name="Teodor R."/>
            <person name="Lu Y."/>
            <person name="Bowser T.A."/>
            <person name="Graham I.A."/>
            <person name="Ye K."/>
        </authorList>
    </citation>
    <scope>NUCLEOTIDE SEQUENCE [LARGE SCALE GENOMIC DNA]</scope>
    <source>
        <strain evidence="8">cv. HN1</strain>
        <tissue evidence="7">Leaves</tissue>
    </source>
</reference>
<dbReference type="InterPro" id="IPR007630">
    <property type="entry name" value="RNA_pol_sigma70_r4"/>
</dbReference>
<dbReference type="OMA" id="RRCYSEC"/>
<dbReference type="InterPro" id="IPR050239">
    <property type="entry name" value="Sigma-70_RNA_pol_init_factors"/>
</dbReference>
<evidence type="ECO:0000256" key="1">
    <source>
        <dbReference type="ARBA" id="ARBA00007788"/>
    </source>
</evidence>
<dbReference type="InterPro" id="IPR000943">
    <property type="entry name" value="RNA_pol_sigma70"/>
</dbReference>
<dbReference type="NCBIfam" id="TIGR02937">
    <property type="entry name" value="sigma70-ECF"/>
    <property type="match status" value="1"/>
</dbReference>
<gene>
    <name evidence="7" type="ORF">C5167_043893</name>
</gene>
<feature type="domain" description="RNA polymerase sigma-70" evidence="6">
    <location>
        <begin position="301"/>
        <end position="314"/>
    </location>
</feature>
<dbReference type="Proteomes" id="UP000316621">
    <property type="component" value="Chromosome 10"/>
</dbReference>
<protein>
    <recommendedName>
        <fullName evidence="6">RNA polymerase sigma-70 domain-containing protein</fullName>
    </recommendedName>
</protein>
<dbReference type="EMBL" id="CM010724">
    <property type="protein sequence ID" value="RZC81301.1"/>
    <property type="molecule type" value="Genomic_DNA"/>
</dbReference>
<sequence>METLSTDNMMYFLFLSYQHVTFINGINPLIIMASSSICSSSSNHSPHLPSISFCCSLPTKPSSILILPQPLLSQSSSSSVSHKLGLIPVSDDLITTTANAVALANAALQAAKDAASVSSSLTSLASFDKNDATTFDNDCGSEASVLSDWRCLPVVVRDCSVSNTDRPIKKKKTDSSRYRRRKRRKGVNFFEVDMRNEYLEKSRSSRSSSSNYLTTKEEAEFSMDLKEGARLEAARNKLCADTGKEEPTISEWAEAVGMKRSSLERAILRISQSRNRITLSYRRLVISIATAYQGRGLSLQDLVQEGSIGLLRGAERFDPGKGFKLSTYVYWWIKQAIIRAIEQKSRTIRLPGSMCEMVAKIAKTNTALTSKLGRWPTYEEIADTAGIDVSVIRLASQSNRTPISLDQTPPTLHGCVTLKEIIPGPDETRPETMVRRQQMKQNLHELLKTTLTEREEFVLYLHFGPNGETPKSCDEIGRVLHLSRERVRQIRGFALAKLRDASATDNLGVYAL</sequence>
<evidence type="ECO:0000313" key="7">
    <source>
        <dbReference type="EMBL" id="RZC81301.1"/>
    </source>
</evidence>
<dbReference type="CDD" id="cd06171">
    <property type="entry name" value="Sigma70_r4"/>
    <property type="match status" value="1"/>
</dbReference>
<evidence type="ECO:0000256" key="4">
    <source>
        <dbReference type="ARBA" id="ARBA00023125"/>
    </source>
</evidence>
<dbReference type="InterPro" id="IPR036388">
    <property type="entry name" value="WH-like_DNA-bd_sf"/>
</dbReference>
<dbReference type="InterPro" id="IPR013324">
    <property type="entry name" value="RNA_pol_sigma_r3/r4-like"/>
</dbReference>
<dbReference type="Pfam" id="PF04542">
    <property type="entry name" value="Sigma70_r2"/>
    <property type="match status" value="1"/>
</dbReference>
<accession>A0A4Y7LAJ1</accession>
<dbReference type="PANTHER" id="PTHR30603">
    <property type="entry name" value="RNA POLYMERASE SIGMA FACTOR RPO"/>
    <property type="match status" value="1"/>
</dbReference>
<dbReference type="Pfam" id="PF04539">
    <property type="entry name" value="Sigma70_r3"/>
    <property type="match status" value="1"/>
</dbReference>
<keyword evidence="4" id="KW-0238">DNA-binding</keyword>
<evidence type="ECO:0000256" key="3">
    <source>
        <dbReference type="ARBA" id="ARBA00023082"/>
    </source>
</evidence>
<proteinExistence type="inferred from homology"/>
<dbReference type="InterPro" id="IPR007627">
    <property type="entry name" value="RNA_pol_sigma70_r2"/>
</dbReference>
<dbReference type="STRING" id="3469.A0A4Y7LAJ1"/>
<comment type="similarity">
    <text evidence="1">Belongs to the sigma-70 factor family.</text>
</comment>
<evidence type="ECO:0000256" key="2">
    <source>
        <dbReference type="ARBA" id="ARBA00023015"/>
    </source>
</evidence>
<keyword evidence="8" id="KW-1185">Reference proteome</keyword>
<dbReference type="GO" id="GO:0006352">
    <property type="term" value="P:DNA-templated transcription initiation"/>
    <property type="evidence" value="ECO:0007669"/>
    <property type="project" value="InterPro"/>
</dbReference>
<dbReference type="InterPro" id="IPR014284">
    <property type="entry name" value="RNA_pol_sigma-70_dom"/>
</dbReference>
<dbReference type="Gramene" id="RZC81301">
    <property type="protein sequence ID" value="RZC81301"/>
    <property type="gene ID" value="C5167_043893"/>
</dbReference>